<evidence type="ECO:0000313" key="1">
    <source>
        <dbReference type="EMBL" id="KAI3770906.1"/>
    </source>
</evidence>
<dbReference type="EMBL" id="CM042047">
    <property type="protein sequence ID" value="KAI3770906.1"/>
    <property type="molecule type" value="Genomic_DNA"/>
</dbReference>
<keyword evidence="2" id="KW-1185">Reference proteome</keyword>
<sequence length="122" mass="14775">MVLSRQLQAHTRKLFLQEGTHRRRRKRYEKEKLVWKIKPVEDEKNDEKKEEKKGKKHLRSRGSKRTKASKYISLEPVLQRSLASEYYNLDEYLGYGSMNQRLFTDQIGHRHFLEKVLMILML</sequence>
<organism evidence="1 2">
    <name type="scientific">Arctium lappa</name>
    <name type="common">Greater burdock</name>
    <name type="synonym">Lappa major</name>
    <dbReference type="NCBI Taxonomy" id="4217"/>
    <lineage>
        <taxon>Eukaryota</taxon>
        <taxon>Viridiplantae</taxon>
        <taxon>Streptophyta</taxon>
        <taxon>Embryophyta</taxon>
        <taxon>Tracheophyta</taxon>
        <taxon>Spermatophyta</taxon>
        <taxon>Magnoliopsida</taxon>
        <taxon>eudicotyledons</taxon>
        <taxon>Gunneridae</taxon>
        <taxon>Pentapetalae</taxon>
        <taxon>asterids</taxon>
        <taxon>campanulids</taxon>
        <taxon>Asterales</taxon>
        <taxon>Asteraceae</taxon>
        <taxon>Carduoideae</taxon>
        <taxon>Cardueae</taxon>
        <taxon>Arctiinae</taxon>
        <taxon>Arctium</taxon>
    </lineage>
</organism>
<reference evidence="2" key="1">
    <citation type="journal article" date="2022" name="Mol. Ecol. Resour.">
        <title>The genomes of chicory, endive, great burdock and yacon provide insights into Asteraceae palaeo-polyploidization history and plant inulin production.</title>
        <authorList>
            <person name="Fan W."/>
            <person name="Wang S."/>
            <person name="Wang H."/>
            <person name="Wang A."/>
            <person name="Jiang F."/>
            <person name="Liu H."/>
            <person name="Zhao H."/>
            <person name="Xu D."/>
            <person name="Zhang Y."/>
        </authorList>
    </citation>
    <scope>NUCLEOTIDE SEQUENCE [LARGE SCALE GENOMIC DNA]</scope>
    <source>
        <strain evidence="2">cv. Niubang</strain>
    </source>
</reference>
<name>A0ACB9FJM7_ARCLA</name>
<dbReference type="Proteomes" id="UP001055879">
    <property type="component" value="Linkage Group LG01"/>
</dbReference>
<proteinExistence type="predicted"/>
<evidence type="ECO:0000313" key="2">
    <source>
        <dbReference type="Proteomes" id="UP001055879"/>
    </source>
</evidence>
<protein>
    <submittedName>
        <fullName evidence="1">Uncharacterized protein</fullName>
    </submittedName>
</protein>
<gene>
    <name evidence="1" type="ORF">L6452_02054</name>
</gene>
<accession>A0ACB9FJM7</accession>
<reference evidence="1 2" key="2">
    <citation type="journal article" date="2022" name="Mol. Ecol. Resour.">
        <title>The genomes of chicory, endive, great burdock and yacon provide insights into Asteraceae paleo-polyploidization history and plant inulin production.</title>
        <authorList>
            <person name="Fan W."/>
            <person name="Wang S."/>
            <person name="Wang H."/>
            <person name="Wang A."/>
            <person name="Jiang F."/>
            <person name="Liu H."/>
            <person name="Zhao H."/>
            <person name="Xu D."/>
            <person name="Zhang Y."/>
        </authorList>
    </citation>
    <scope>NUCLEOTIDE SEQUENCE [LARGE SCALE GENOMIC DNA]</scope>
    <source>
        <strain evidence="2">cv. Niubang</strain>
    </source>
</reference>
<comment type="caution">
    <text evidence="1">The sequence shown here is derived from an EMBL/GenBank/DDBJ whole genome shotgun (WGS) entry which is preliminary data.</text>
</comment>